<evidence type="ECO:0000259" key="5">
    <source>
        <dbReference type="PROSITE" id="PS50110"/>
    </source>
</evidence>
<keyword evidence="7" id="KW-1185">Reference proteome</keyword>
<dbReference type="PROSITE" id="PS50043">
    <property type="entry name" value="HTH_LUXR_2"/>
    <property type="match status" value="1"/>
</dbReference>
<dbReference type="PRINTS" id="PR00038">
    <property type="entry name" value="HTHLUXR"/>
</dbReference>
<name>A0A5B9G141_9FLAO</name>
<keyword evidence="1 3" id="KW-0597">Phosphoprotein</keyword>
<dbReference type="GO" id="GO:0003677">
    <property type="term" value="F:DNA binding"/>
    <property type="evidence" value="ECO:0007669"/>
    <property type="project" value="UniProtKB-KW"/>
</dbReference>
<evidence type="ECO:0000256" key="3">
    <source>
        <dbReference type="PROSITE-ProRule" id="PRU00169"/>
    </source>
</evidence>
<dbReference type="Gene3D" id="3.40.50.2300">
    <property type="match status" value="1"/>
</dbReference>
<keyword evidence="2" id="KW-0238">DNA-binding</keyword>
<evidence type="ECO:0000313" key="6">
    <source>
        <dbReference type="EMBL" id="QEE50727.1"/>
    </source>
</evidence>
<organism evidence="6 7">
    <name type="scientific">Flavobacterium alkalisoli</name>
    <dbReference type="NCBI Taxonomy" id="2602769"/>
    <lineage>
        <taxon>Bacteria</taxon>
        <taxon>Pseudomonadati</taxon>
        <taxon>Bacteroidota</taxon>
        <taxon>Flavobacteriia</taxon>
        <taxon>Flavobacteriales</taxon>
        <taxon>Flavobacteriaceae</taxon>
        <taxon>Flavobacterium</taxon>
    </lineage>
</organism>
<dbReference type="InterPro" id="IPR011006">
    <property type="entry name" value="CheY-like_superfamily"/>
</dbReference>
<dbReference type="CDD" id="cd06170">
    <property type="entry name" value="LuxR_C_like"/>
    <property type="match status" value="1"/>
</dbReference>
<feature type="modified residue" description="4-aspartylphosphate" evidence="3">
    <location>
        <position position="57"/>
    </location>
</feature>
<feature type="domain" description="Response regulatory" evidence="5">
    <location>
        <begin position="6"/>
        <end position="122"/>
    </location>
</feature>
<dbReference type="PROSITE" id="PS50110">
    <property type="entry name" value="RESPONSE_REGULATORY"/>
    <property type="match status" value="1"/>
</dbReference>
<dbReference type="PANTHER" id="PTHR45566">
    <property type="entry name" value="HTH-TYPE TRANSCRIPTIONAL REGULATOR YHJB-RELATED"/>
    <property type="match status" value="1"/>
</dbReference>
<evidence type="ECO:0000259" key="4">
    <source>
        <dbReference type="PROSITE" id="PS50043"/>
    </source>
</evidence>
<feature type="domain" description="HTH luxR-type" evidence="4">
    <location>
        <begin position="142"/>
        <end position="207"/>
    </location>
</feature>
<dbReference type="PANTHER" id="PTHR45566:SF2">
    <property type="entry name" value="NARL SUBFAMILY"/>
    <property type="match status" value="1"/>
</dbReference>
<dbReference type="SUPFAM" id="SSF52172">
    <property type="entry name" value="CheY-like"/>
    <property type="match status" value="1"/>
</dbReference>
<dbReference type="Pfam" id="PF00072">
    <property type="entry name" value="Response_reg"/>
    <property type="match status" value="1"/>
</dbReference>
<evidence type="ECO:0000256" key="2">
    <source>
        <dbReference type="ARBA" id="ARBA00023125"/>
    </source>
</evidence>
<dbReference type="SUPFAM" id="SSF46894">
    <property type="entry name" value="C-terminal effector domain of the bipartite response regulators"/>
    <property type="match status" value="1"/>
</dbReference>
<dbReference type="RefSeq" id="WP_147584177.1">
    <property type="nucleotide sequence ID" value="NZ_CP042831.1"/>
</dbReference>
<dbReference type="SMART" id="SM00421">
    <property type="entry name" value="HTH_LUXR"/>
    <property type="match status" value="1"/>
</dbReference>
<dbReference type="CDD" id="cd17535">
    <property type="entry name" value="REC_NarL-like"/>
    <property type="match status" value="1"/>
</dbReference>
<dbReference type="InterPro" id="IPR016032">
    <property type="entry name" value="Sig_transdc_resp-reg_C-effctor"/>
</dbReference>
<reference evidence="6 7" key="1">
    <citation type="submission" date="2019-08" db="EMBL/GenBank/DDBJ databases">
        <title>Flavobacterium alkalisoli sp. nov., isolated from rhizosphere soil of Suaeda salsa.</title>
        <authorList>
            <person name="Sun J.-Q."/>
            <person name="Xu L."/>
        </authorList>
    </citation>
    <scope>NUCLEOTIDE SEQUENCE [LARGE SCALE GENOMIC DNA]</scope>
    <source>
        <strain evidence="6 7">XS-5</strain>
    </source>
</reference>
<dbReference type="InterPro" id="IPR051015">
    <property type="entry name" value="EvgA-like"/>
</dbReference>
<proteinExistence type="predicted"/>
<dbReference type="AlphaFoldDB" id="A0A5B9G141"/>
<dbReference type="EMBL" id="CP042831">
    <property type="protein sequence ID" value="QEE50727.1"/>
    <property type="molecule type" value="Genomic_DNA"/>
</dbReference>
<evidence type="ECO:0000313" key="7">
    <source>
        <dbReference type="Proteomes" id="UP000321222"/>
    </source>
</evidence>
<dbReference type="KEGG" id="fak:FUA48_14415"/>
<dbReference type="InterPro" id="IPR000792">
    <property type="entry name" value="Tscrpt_reg_LuxR_C"/>
</dbReference>
<dbReference type="Proteomes" id="UP000321222">
    <property type="component" value="Chromosome"/>
</dbReference>
<dbReference type="SMART" id="SM00448">
    <property type="entry name" value="REC"/>
    <property type="match status" value="1"/>
</dbReference>
<dbReference type="InterPro" id="IPR001789">
    <property type="entry name" value="Sig_transdc_resp-reg_receiver"/>
</dbReference>
<protein>
    <submittedName>
        <fullName evidence="6">Response regulator transcription factor</fullName>
    </submittedName>
</protein>
<accession>A0A5B9G141</accession>
<evidence type="ECO:0000256" key="1">
    <source>
        <dbReference type="ARBA" id="ARBA00022553"/>
    </source>
</evidence>
<dbReference type="OrthoDB" id="9797341at2"/>
<dbReference type="GO" id="GO:0006355">
    <property type="term" value="P:regulation of DNA-templated transcription"/>
    <property type="evidence" value="ECO:0007669"/>
    <property type="project" value="InterPro"/>
</dbReference>
<dbReference type="GO" id="GO:0000160">
    <property type="term" value="P:phosphorelay signal transduction system"/>
    <property type="evidence" value="ECO:0007669"/>
    <property type="project" value="InterPro"/>
</dbReference>
<gene>
    <name evidence="6" type="ORF">FUA48_14415</name>
</gene>
<dbReference type="InterPro" id="IPR058245">
    <property type="entry name" value="NreC/VraR/RcsB-like_REC"/>
</dbReference>
<sequence>METTYNIVIVDDHRLFAEGLERILMDEPDFSLQGIYSNGNELLHHLNSKKPNLVMLDIQMAGIDGLELCKKIKSNYTDIKVILISMFESNTIINEAKNNGADGYIPKTTDASMMKKTIHDILEGSPVYLRPIAEECKEENSSLPNFHLISKRERDIIKLIKKGYTSKDMADELNISQYTVETHRKNILKKLNLKSVKDLIGLAYEYDL</sequence>
<dbReference type="Pfam" id="PF00196">
    <property type="entry name" value="GerE"/>
    <property type="match status" value="1"/>
</dbReference>